<dbReference type="InterPro" id="IPR029061">
    <property type="entry name" value="THDP-binding"/>
</dbReference>
<evidence type="ECO:0000256" key="3">
    <source>
        <dbReference type="ARBA" id="ARBA00023239"/>
    </source>
</evidence>
<evidence type="ECO:0000313" key="5">
    <source>
        <dbReference type="EMBL" id="TMI88053.1"/>
    </source>
</evidence>
<dbReference type="GO" id="GO:0016831">
    <property type="term" value="F:carboxy-lyase activity"/>
    <property type="evidence" value="ECO:0007669"/>
    <property type="project" value="UniProtKB-KW"/>
</dbReference>
<evidence type="ECO:0000259" key="4">
    <source>
        <dbReference type="Pfam" id="PF02775"/>
    </source>
</evidence>
<dbReference type="AlphaFoldDB" id="A0A537JWY3"/>
<evidence type="ECO:0000256" key="1">
    <source>
        <dbReference type="ARBA" id="ARBA00022793"/>
    </source>
</evidence>
<evidence type="ECO:0000313" key="6">
    <source>
        <dbReference type="Proteomes" id="UP000318509"/>
    </source>
</evidence>
<keyword evidence="1" id="KW-0210">Decarboxylase</keyword>
<dbReference type="Pfam" id="PF02775">
    <property type="entry name" value="TPP_enzyme_C"/>
    <property type="match status" value="1"/>
</dbReference>
<dbReference type="PANTHER" id="PTHR42818">
    <property type="entry name" value="SULFOPYRUVATE DECARBOXYLASE SUBUNIT ALPHA"/>
    <property type="match status" value="1"/>
</dbReference>
<comment type="caution">
    <text evidence="5">The sequence shown here is derived from an EMBL/GenBank/DDBJ whole genome shotgun (WGS) entry which is preliminary data.</text>
</comment>
<dbReference type="Proteomes" id="UP000318509">
    <property type="component" value="Unassembled WGS sequence"/>
</dbReference>
<reference evidence="5 6" key="1">
    <citation type="journal article" date="2019" name="Nat. Microbiol.">
        <title>Mediterranean grassland soil C-N compound turnover is dependent on rainfall and depth, and is mediated by genomically divergent microorganisms.</title>
        <authorList>
            <person name="Diamond S."/>
            <person name="Andeer P.F."/>
            <person name="Li Z."/>
            <person name="Crits-Christoph A."/>
            <person name="Burstein D."/>
            <person name="Anantharaman K."/>
            <person name="Lane K.R."/>
            <person name="Thomas B.C."/>
            <person name="Pan C."/>
            <person name="Northen T.R."/>
            <person name="Banfield J.F."/>
        </authorList>
    </citation>
    <scope>NUCLEOTIDE SEQUENCE [LARGE SCALE GENOMIC DNA]</scope>
    <source>
        <strain evidence="5">NP_3</strain>
    </source>
</reference>
<dbReference type="GO" id="GO:0000287">
    <property type="term" value="F:magnesium ion binding"/>
    <property type="evidence" value="ECO:0007669"/>
    <property type="project" value="InterPro"/>
</dbReference>
<dbReference type="PANTHER" id="PTHR42818:SF1">
    <property type="entry name" value="SULFOPYRUVATE DECARBOXYLASE"/>
    <property type="match status" value="1"/>
</dbReference>
<name>A0A537JWY3_9BACT</name>
<keyword evidence="2" id="KW-0786">Thiamine pyrophosphate</keyword>
<dbReference type="SUPFAM" id="SSF52518">
    <property type="entry name" value="Thiamin diphosphate-binding fold (THDP-binding)"/>
    <property type="match status" value="1"/>
</dbReference>
<proteinExistence type="predicted"/>
<dbReference type="EMBL" id="VBAK01000146">
    <property type="protein sequence ID" value="TMI88053.1"/>
    <property type="molecule type" value="Genomic_DNA"/>
</dbReference>
<dbReference type="Gene3D" id="3.40.50.970">
    <property type="match status" value="1"/>
</dbReference>
<dbReference type="PROSITE" id="PS00187">
    <property type="entry name" value="TPP_ENZYMES"/>
    <property type="match status" value="1"/>
</dbReference>
<gene>
    <name evidence="5" type="ORF">E6H00_13900</name>
</gene>
<dbReference type="InterPro" id="IPR011766">
    <property type="entry name" value="TPP_enzyme_TPP-bd"/>
</dbReference>
<organism evidence="5 6">
    <name type="scientific">Candidatus Segetimicrobium genomatis</name>
    <dbReference type="NCBI Taxonomy" id="2569760"/>
    <lineage>
        <taxon>Bacteria</taxon>
        <taxon>Bacillati</taxon>
        <taxon>Candidatus Sysuimicrobiota</taxon>
        <taxon>Candidatus Sysuimicrobiia</taxon>
        <taxon>Candidatus Sysuimicrobiales</taxon>
        <taxon>Candidatus Segetimicrobiaceae</taxon>
        <taxon>Candidatus Segetimicrobium</taxon>
    </lineage>
</organism>
<sequence>MAMNRLEAFRRLLRLLDREPVIANLGKNCYDLFVAGHRPENLYTWGAMGSVSSVGLGLALARPELRVVVLDGDGSLLMNLGSLATIASLRPPNLVHIVCDTGTYETTGGQATHTAGAADLAAIGRGAGLSRIESAADLDQFERAARRSLAEPGPWLIVAKMEGTATTAKVPRRPIYDKYRFMEAIGSL</sequence>
<dbReference type="InterPro" id="IPR000399">
    <property type="entry name" value="TPP-bd_CS"/>
</dbReference>
<evidence type="ECO:0000256" key="2">
    <source>
        <dbReference type="ARBA" id="ARBA00023052"/>
    </source>
</evidence>
<feature type="domain" description="Thiamine pyrophosphate enzyme TPP-binding" evidence="4">
    <location>
        <begin position="41"/>
        <end position="158"/>
    </location>
</feature>
<accession>A0A537JWY3</accession>
<dbReference type="InterPro" id="IPR051818">
    <property type="entry name" value="TPP_dependent_decarboxylase"/>
</dbReference>
<protein>
    <recommendedName>
        <fullName evidence="4">Thiamine pyrophosphate enzyme TPP-binding domain-containing protein</fullName>
    </recommendedName>
</protein>
<keyword evidence="3" id="KW-0456">Lyase</keyword>
<dbReference type="GO" id="GO:0030976">
    <property type="term" value="F:thiamine pyrophosphate binding"/>
    <property type="evidence" value="ECO:0007669"/>
    <property type="project" value="InterPro"/>
</dbReference>